<dbReference type="Proteomes" id="UP000196027">
    <property type="component" value="Chromosome"/>
</dbReference>
<name>A0A1Y0I625_9GAMM</name>
<gene>
    <name evidence="1" type="ORF">OLMES_1797</name>
</gene>
<evidence type="ECO:0000313" key="1">
    <source>
        <dbReference type="EMBL" id="ARU55871.1"/>
    </source>
</evidence>
<proteinExistence type="predicted"/>
<sequence>MKILKEGDTKKVACERCGCFQNATFKLRDVPVSDGSGLVKNILVGVCDACDTVAVIPHQSTPAIKTQLDKQRKAVEGRVPSHLIDILNLASDKLGAQTDFVPSLIKYYIHALSKNVIAPTELPVLLESELAKGRANKRISLKGRYIAEEVERVKASAHIGSTTELLKGVVLKINDEILVHQKQDRIKELENLVAATA</sequence>
<keyword evidence="2" id="KW-1185">Reference proteome</keyword>
<dbReference type="KEGG" id="ome:OLMES_1797"/>
<accession>A0A1Y0I625</accession>
<dbReference type="AlphaFoldDB" id="A0A1Y0I625"/>
<dbReference type="RefSeq" id="WP_087460927.1">
    <property type="nucleotide sequence ID" value="NZ_CP021425.1"/>
</dbReference>
<organism evidence="1 2">
    <name type="scientific">Oleiphilus messinensis</name>
    <dbReference type="NCBI Taxonomy" id="141451"/>
    <lineage>
        <taxon>Bacteria</taxon>
        <taxon>Pseudomonadati</taxon>
        <taxon>Pseudomonadota</taxon>
        <taxon>Gammaproteobacteria</taxon>
        <taxon>Oceanospirillales</taxon>
        <taxon>Oleiphilaceae</taxon>
        <taxon>Oleiphilus</taxon>
    </lineage>
</organism>
<dbReference type="EMBL" id="CP021425">
    <property type="protein sequence ID" value="ARU55871.1"/>
    <property type="molecule type" value="Genomic_DNA"/>
</dbReference>
<reference evidence="1 2" key="1">
    <citation type="submission" date="2017-05" db="EMBL/GenBank/DDBJ databases">
        <title>Genomic insights into alkan degradation activity of Oleiphilus messinensis.</title>
        <authorList>
            <person name="Kozyavkin S.A."/>
            <person name="Slesarev A.I."/>
            <person name="Golyshin P.N."/>
            <person name="Korzhenkov A."/>
            <person name="Golyshina O.N."/>
            <person name="Toshchakov S.V."/>
        </authorList>
    </citation>
    <scope>NUCLEOTIDE SEQUENCE [LARGE SCALE GENOMIC DNA]</scope>
    <source>
        <strain evidence="1 2">ME102</strain>
    </source>
</reference>
<evidence type="ECO:0000313" key="2">
    <source>
        <dbReference type="Proteomes" id="UP000196027"/>
    </source>
</evidence>
<dbReference type="OrthoDB" id="6116181at2"/>
<protein>
    <submittedName>
        <fullName evidence="1">Uncharacterized protein</fullName>
    </submittedName>
</protein>